<accession>A0A238U529</accession>
<organism evidence="1 2">
    <name type="scientific">Tenacibaculum jejuense</name>
    <dbReference type="NCBI Taxonomy" id="584609"/>
    <lineage>
        <taxon>Bacteria</taxon>
        <taxon>Pseudomonadati</taxon>
        <taxon>Bacteroidota</taxon>
        <taxon>Flavobacteriia</taxon>
        <taxon>Flavobacteriales</taxon>
        <taxon>Flavobacteriaceae</taxon>
        <taxon>Tenacibaculum</taxon>
    </lineage>
</organism>
<dbReference type="Proteomes" id="UP000215214">
    <property type="component" value="Chromosome TJEJU"/>
</dbReference>
<dbReference type="RefSeq" id="WP_095069009.1">
    <property type="nucleotide sequence ID" value="NZ_LT899436.1"/>
</dbReference>
<dbReference type="OrthoDB" id="1269134at2"/>
<proteinExistence type="predicted"/>
<evidence type="ECO:0000313" key="1">
    <source>
        <dbReference type="EMBL" id="SNR14145.1"/>
    </source>
</evidence>
<name>A0A238U529_9FLAO</name>
<dbReference type="AlphaFoldDB" id="A0A238U529"/>
<protein>
    <submittedName>
        <fullName evidence="1">Uncharacterized protein</fullName>
    </submittedName>
</protein>
<keyword evidence="2" id="KW-1185">Reference proteome</keyword>
<reference evidence="1 2" key="1">
    <citation type="submission" date="2017-07" db="EMBL/GenBank/DDBJ databases">
        <authorList>
            <person name="Sun Z.S."/>
            <person name="Albrecht U."/>
            <person name="Echele G."/>
            <person name="Lee C.C."/>
        </authorList>
    </citation>
    <scope>NUCLEOTIDE SEQUENCE [LARGE SCALE GENOMIC DNA]</scope>
    <source>
        <strain evidence="2">type strain: KCTC 22618</strain>
    </source>
</reference>
<gene>
    <name evidence="1" type="ORF">TJEJU_0346</name>
</gene>
<dbReference type="EMBL" id="LT899436">
    <property type="protein sequence ID" value="SNR14145.1"/>
    <property type="molecule type" value="Genomic_DNA"/>
</dbReference>
<evidence type="ECO:0000313" key="2">
    <source>
        <dbReference type="Proteomes" id="UP000215214"/>
    </source>
</evidence>
<sequence>MNWEKLTSKDHEYMLFKHNTNSSYKLITCKPIAGGLDIIHYLTQKEIQDYQDFGIESLKSRMVDMDKNFSKYEVISWR</sequence>
<dbReference type="KEGG" id="tje:TJEJU_0346"/>